<dbReference type="PANTHER" id="PTHR41391">
    <property type="entry name" value="RESTRICTION OF TELOMERE CAPPING PROTEIN 4"/>
    <property type="match status" value="1"/>
</dbReference>
<evidence type="ECO:0000256" key="3">
    <source>
        <dbReference type="ARBA" id="ARBA00004496"/>
    </source>
</evidence>
<evidence type="ECO:0000256" key="4">
    <source>
        <dbReference type="ARBA" id="ARBA00009461"/>
    </source>
</evidence>
<dbReference type="AlphaFoldDB" id="A0A9P7FX30"/>
<feature type="compositionally biased region" description="Low complexity" evidence="8">
    <location>
        <begin position="483"/>
        <end position="494"/>
    </location>
</feature>
<dbReference type="GO" id="GO:0005634">
    <property type="term" value="C:nucleus"/>
    <property type="evidence" value="ECO:0007669"/>
    <property type="project" value="UniProtKB-SubCell"/>
</dbReference>
<feature type="compositionally biased region" description="Polar residues" evidence="8">
    <location>
        <begin position="188"/>
        <end position="215"/>
    </location>
</feature>
<evidence type="ECO:0000313" key="11">
    <source>
        <dbReference type="Proteomes" id="UP000717328"/>
    </source>
</evidence>
<evidence type="ECO:0000256" key="5">
    <source>
        <dbReference type="ARBA" id="ARBA00015162"/>
    </source>
</evidence>
<comment type="function">
    <text evidence="1">May be involved in a process influencing telomere capping.</text>
</comment>
<evidence type="ECO:0000256" key="1">
    <source>
        <dbReference type="ARBA" id="ARBA00002738"/>
    </source>
</evidence>
<protein>
    <recommendedName>
        <fullName evidence="5">Restriction of telomere capping protein 4</fullName>
    </recommendedName>
</protein>
<feature type="compositionally biased region" description="Pro residues" evidence="8">
    <location>
        <begin position="221"/>
        <end position="232"/>
    </location>
</feature>
<keyword evidence="7" id="KW-0539">Nucleus</keyword>
<accession>A0A9P7FX30</accession>
<comment type="subcellular location">
    <subcellularLocation>
        <location evidence="3">Cytoplasm</location>
    </subcellularLocation>
    <subcellularLocation>
        <location evidence="2">Nucleus</location>
    </subcellularLocation>
</comment>
<evidence type="ECO:0000256" key="6">
    <source>
        <dbReference type="ARBA" id="ARBA00022490"/>
    </source>
</evidence>
<feature type="region of interest" description="Disordered" evidence="8">
    <location>
        <begin position="59"/>
        <end position="515"/>
    </location>
</feature>
<organism evidence="10 11">
    <name type="scientific">Sphagnurus paluster</name>
    <dbReference type="NCBI Taxonomy" id="117069"/>
    <lineage>
        <taxon>Eukaryota</taxon>
        <taxon>Fungi</taxon>
        <taxon>Dikarya</taxon>
        <taxon>Basidiomycota</taxon>
        <taxon>Agaricomycotina</taxon>
        <taxon>Agaricomycetes</taxon>
        <taxon>Agaricomycetidae</taxon>
        <taxon>Agaricales</taxon>
        <taxon>Tricholomatineae</taxon>
        <taxon>Lyophyllaceae</taxon>
        <taxon>Sphagnurus</taxon>
    </lineage>
</organism>
<dbReference type="GO" id="GO:0005737">
    <property type="term" value="C:cytoplasm"/>
    <property type="evidence" value="ECO:0007669"/>
    <property type="project" value="UniProtKB-SubCell"/>
</dbReference>
<reference evidence="10" key="1">
    <citation type="submission" date="2021-02" db="EMBL/GenBank/DDBJ databases">
        <authorList>
            <person name="Nieuwenhuis M."/>
            <person name="Van De Peppel L.J.J."/>
        </authorList>
    </citation>
    <scope>NUCLEOTIDE SEQUENCE</scope>
    <source>
        <strain evidence="10">D49</strain>
    </source>
</reference>
<feature type="compositionally biased region" description="Polar residues" evidence="8">
    <location>
        <begin position="65"/>
        <end position="80"/>
    </location>
</feature>
<feature type="compositionally biased region" description="Basic and acidic residues" evidence="8">
    <location>
        <begin position="374"/>
        <end position="383"/>
    </location>
</feature>
<feature type="compositionally biased region" description="Basic and acidic residues" evidence="8">
    <location>
        <begin position="407"/>
        <end position="426"/>
    </location>
</feature>
<keyword evidence="6" id="KW-0963">Cytoplasm</keyword>
<feature type="domain" description="Restriction of telomere capping protein 4 C-terminal" evidence="9">
    <location>
        <begin position="636"/>
        <end position="787"/>
    </location>
</feature>
<dbReference type="PANTHER" id="PTHR41391:SF1">
    <property type="entry name" value="RESTRICTION OF TELOMERE CAPPING PROTEIN 4"/>
    <property type="match status" value="1"/>
</dbReference>
<evidence type="ECO:0000259" key="9">
    <source>
        <dbReference type="SMART" id="SM01312"/>
    </source>
</evidence>
<feature type="compositionally biased region" description="Pro residues" evidence="8">
    <location>
        <begin position="866"/>
        <end position="875"/>
    </location>
</feature>
<evidence type="ECO:0000256" key="8">
    <source>
        <dbReference type="SAM" id="MobiDB-lite"/>
    </source>
</evidence>
<feature type="compositionally biased region" description="Low complexity" evidence="8">
    <location>
        <begin position="999"/>
        <end position="1008"/>
    </location>
</feature>
<evidence type="ECO:0000256" key="7">
    <source>
        <dbReference type="ARBA" id="ARBA00023242"/>
    </source>
</evidence>
<proteinExistence type="inferred from homology"/>
<evidence type="ECO:0000256" key="2">
    <source>
        <dbReference type="ARBA" id="ARBA00004123"/>
    </source>
</evidence>
<feature type="region of interest" description="Disordered" evidence="8">
    <location>
        <begin position="980"/>
        <end position="1052"/>
    </location>
</feature>
<dbReference type="EMBL" id="JABCKI010005904">
    <property type="protein sequence ID" value="KAG5636682.1"/>
    <property type="molecule type" value="Genomic_DNA"/>
</dbReference>
<name>A0A9P7FX30_9AGAR</name>
<comment type="caution">
    <text evidence="10">The sequence shown here is derived from an EMBL/GenBank/DDBJ whole genome shotgun (WGS) entry which is preliminary data.</text>
</comment>
<dbReference type="InterPro" id="IPR028094">
    <property type="entry name" value="RTC4_C"/>
</dbReference>
<feature type="compositionally biased region" description="Low complexity" evidence="8">
    <location>
        <begin position="99"/>
        <end position="111"/>
    </location>
</feature>
<reference evidence="10" key="2">
    <citation type="submission" date="2021-10" db="EMBL/GenBank/DDBJ databases">
        <title>Phylogenomics reveals ancestral predisposition of the termite-cultivated fungus Termitomyces towards a domesticated lifestyle.</title>
        <authorList>
            <person name="Auxier B."/>
            <person name="Grum-Grzhimaylo A."/>
            <person name="Cardenas M.E."/>
            <person name="Lodge J.D."/>
            <person name="Laessoe T."/>
            <person name="Pedersen O."/>
            <person name="Smith M.E."/>
            <person name="Kuyper T.W."/>
            <person name="Franco-Molano E.A."/>
            <person name="Baroni T.J."/>
            <person name="Aanen D.K."/>
        </authorList>
    </citation>
    <scope>NUCLEOTIDE SEQUENCE</scope>
    <source>
        <strain evidence="10">D49</strain>
    </source>
</reference>
<feature type="region of interest" description="Disordered" evidence="8">
    <location>
        <begin position="782"/>
        <end position="803"/>
    </location>
</feature>
<comment type="similarity">
    <text evidence="4">Belongs to the RTC4 family.</text>
</comment>
<evidence type="ECO:0000313" key="10">
    <source>
        <dbReference type="EMBL" id="KAG5636682.1"/>
    </source>
</evidence>
<dbReference type="Pfam" id="PF14474">
    <property type="entry name" value="RTC4"/>
    <property type="match status" value="1"/>
</dbReference>
<dbReference type="Proteomes" id="UP000717328">
    <property type="component" value="Unassembled WGS sequence"/>
</dbReference>
<feature type="compositionally biased region" description="Basic and acidic residues" evidence="8">
    <location>
        <begin position="1014"/>
        <end position="1031"/>
    </location>
</feature>
<feature type="compositionally biased region" description="Basic and acidic residues" evidence="8">
    <location>
        <begin position="832"/>
        <end position="865"/>
    </location>
</feature>
<feature type="compositionally biased region" description="Basic and acidic residues" evidence="8">
    <location>
        <begin position="149"/>
        <end position="160"/>
    </location>
</feature>
<feature type="region of interest" description="Disordered" evidence="8">
    <location>
        <begin position="826"/>
        <end position="952"/>
    </location>
</feature>
<sequence length="1052" mass="115059">MTKTIRHKDHVCNISAFLPPSPTCAARPYTLLDLLFSSMEGLVTKNNWKSGTAIDDPKLRLATRPTANTRSGSGSGQSKSDIALQGQRRKGATSEDYGSSFGKPKSSSSSQNKKKPVTKLKEPGESDDELDFLSNNGSAAGSPAKKKPKKDESTDAKSGDDTLFSAKCAEKSNVLKNLKFNKKKVNHSVDSTDASRATTQPIVLQDNNRNNNRASGSVHPPATPPQLQPTRPPNRTRARSPINNIVNPPQRHTRSTNPKYPSASLPDPTPATETTRPKPRPVPRPIGAVRAQQQQQPVNASPIPPDFDLIPLGKKPPASPARRATISGPKPFPFDDPSLLTSENKDGDKGNDASAKLKAAAFPLHDSPSFTSVSREKEKDAPAKKLKATAFPSLSPVKSGRVASDLSSEKKGMGKRSVSEKVEKAKPAAFPMSPPSGSKKAGTVERKKSSRVVLSSEEESDTEASRARMTAQPFPMSTQVLDSIGSPSIAGPSSLGKRLSTGSDDAHKSKKRKDVDVDEVLSLADSEYEEEYTITISPPADPSTLCPYCDAPLPPSPTPLLKSLLASAEKKSHREPRPENALGRGAPFTVFIAVCQRHRFENEVLPQAELKGWPKSIDWPALEQRVRRMEGLLRALVDDVPAPGVIDKDKDRDNMYIDMIDEEQEDSPRARSVFWREVMAEVKRKGSRAMAAVQGQFASFQKTQPGYYGELGLMIIHQTLYDLFPPASIAAEKVAPLTANEFVQRILVPEVGVRLVMDDMDLDEARVDEAVRIMRESATYGAQMFPADEKEEGGGGGTIRDNGKESVADLILIERARKRRKELEADELREEAEEKARGEKAEEERQRKAARKKEKEKEKQKEIEKPPPAPPPNARPRPRPLAKSASTTSVGDADLPPQQISSAEEGDTDVDVELSLPRPSRRRRELSRTASELAQLANATPKRRKINKVPSGVDLNLCSSAEESSDNVDATWDTGRLRKGTRKQLQKVHSVSDEDDDVSISSLPPSSSFYHTKPRSDVEDATPRVRDRSRPPEASSTVPPLLRAQQRSRPPL</sequence>
<gene>
    <name evidence="10" type="ORF">H0H81_007212</name>
</gene>
<dbReference type="SMART" id="SM01312">
    <property type="entry name" value="RTC4"/>
    <property type="match status" value="1"/>
</dbReference>
<dbReference type="OrthoDB" id="128308at2759"/>
<keyword evidence="11" id="KW-1185">Reference proteome</keyword>
<dbReference type="InterPro" id="IPR039024">
    <property type="entry name" value="RTC4"/>
</dbReference>